<dbReference type="STRING" id="1798652.A3A43_01775"/>
<accession>A0A1G2CIL3</accession>
<proteinExistence type="predicted"/>
<dbReference type="AlphaFoldDB" id="A0A1G2CIL3"/>
<dbReference type="Proteomes" id="UP000178495">
    <property type="component" value="Unassembled WGS sequence"/>
</dbReference>
<reference evidence="1 2" key="1">
    <citation type="journal article" date="2016" name="Nat. Commun.">
        <title>Thousands of microbial genomes shed light on interconnected biogeochemical processes in an aquifer system.</title>
        <authorList>
            <person name="Anantharaman K."/>
            <person name="Brown C.T."/>
            <person name="Hug L.A."/>
            <person name="Sharon I."/>
            <person name="Castelle C.J."/>
            <person name="Probst A.J."/>
            <person name="Thomas B.C."/>
            <person name="Singh A."/>
            <person name="Wilkins M.J."/>
            <person name="Karaoz U."/>
            <person name="Brodie E.L."/>
            <person name="Williams K.H."/>
            <person name="Hubbard S.S."/>
            <person name="Banfield J.F."/>
        </authorList>
    </citation>
    <scope>NUCLEOTIDE SEQUENCE [LARGE SCALE GENOMIC DNA]</scope>
</reference>
<protein>
    <submittedName>
        <fullName evidence="1">Ribosomal subunit interface protein</fullName>
    </submittedName>
</protein>
<dbReference type="SUPFAM" id="SSF69754">
    <property type="entry name" value="Ribosome binding protein Y (YfiA homologue)"/>
    <property type="match status" value="1"/>
</dbReference>
<evidence type="ECO:0000313" key="1">
    <source>
        <dbReference type="EMBL" id="OGZ01205.1"/>
    </source>
</evidence>
<dbReference type="EMBL" id="MHLC01000019">
    <property type="protein sequence ID" value="OGZ01205.1"/>
    <property type="molecule type" value="Genomic_DNA"/>
</dbReference>
<dbReference type="InterPro" id="IPR003489">
    <property type="entry name" value="RHF/RaiA"/>
</dbReference>
<dbReference type="Pfam" id="PF02482">
    <property type="entry name" value="Ribosomal_S30AE"/>
    <property type="match status" value="1"/>
</dbReference>
<dbReference type="NCBIfam" id="TIGR00741">
    <property type="entry name" value="yfiA"/>
    <property type="match status" value="1"/>
</dbReference>
<sequence>MRINIKATELTLTPSIKTYIEEKIGSLSKFLGKFDQEGAVETWVEIARTTKHHHKGLVFRAEADIRLPGRVIRGEREDTDIRKAIDGLKQTLRLELAKYRTVHLLRRIIRRPYS</sequence>
<comment type="caution">
    <text evidence="1">The sequence shown here is derived from an EMBL/GenBank/DDBJ whole genome shotgun (WGS) entry which is preliminary data.</text>
</comment>
<name>A0A1G2CIL3_9BACT</name>
<organism evidence="1 2">
    <name type="scientific">Candidatus Liptonbacteria bacterium RIFCSPLOWO2_01_FULL_56_20</name>
    <dbReference type="NCBI Taxonomy" id="1798652"/>
    <lineage>
        <taxon>Bacteria</taxon>
        <taxon>Candidatus Liptoniibacteriota</taxon>
    </lineage>
</organism>
<gene>
    <name evidence="1" type="ORF">A3A43_01775</name>
</gene>
<dbReference type="Gene3D" id="3.30.160.100">
    <property type="entry name" value="Ribosome hibernation promotion factor-like"/>
    <property type="match status" value="1"/>
</dbReference>
<dbReference type="InterPro" id="IPR036567">
    <property type="entry name" value="RHF-like"/>
</dbReference>
<evidence type="ECO:0000313" key="2">
    <source>
        <dbReference type="Proteomes" id="UP000178495"/>
    </source>
</evidence>